<sequence length="113" mass="13257">MGNTCRHGTKNKYLEDEDGSRVNKAFSKVDESLHDVTTNAEQTQQQKEIEQLTSNLQAEIESRTVDNERMKEENTRLTSQLEQVIAERWSVKFRNIEIERRNHFIKNQPTGHL</sequence>
<organism evidence="2 3">
    <name type="scientific">Dreissena polymorpha</name>
    <name type="common">Zebra mussel</name>
    <name type="synonym">Mytilus polymorpha</name>
    <dbReference type="NCBI Taxonomy" id="45954"/>
    <lineage>
        <taxon>Eukaryota</taxon>
        <taxon>Metazoa</taxon>
        <taxon>Spiralia</taxon>
        <taxon>Lophotrochozoa</taxon>
        <taxon>Mollusca</taxon>
        <taxon>Bivalvia</taxon>
        <taxon>Autobranchia</taxon>
        <taxon>Heteroconchia</taxon>
        <taxon>Euheterodonta</taxon>
        <taxon>Imparidentia</taxon>
        <taxon>Neoheterodontei</taxon>
        <taxon>Myida</taxon>
        <taxon>Dreissenoidea</taxon>
        <taxon>Dreissenidae</taxon>
        <taxon>Dreissena</taxon>
    </lineage>
</organism>
<evidence type="ECO:0000313" key="2">
    <source>
        <dbReference type="EMBL" id="KAH3838554.1"/>
    </source>
</evidence>
<comment type="caution">
    <text evidence="2">The sequence shown here is derived from an EMBL/GenBank/DDBJ whole genome shotgun (WGS) entry which is preliminary data.</text>
</comment>
<name>A0A9D4KFI6_DREPO</name>
<reference evidence="2" key="1">
    <citation type="journal article" date="2019" name="bioRxiv">
        <title>The Genome of the Zebra Mussel, Dreissena polymorpha: A Resource for Invasive Species Research.</title>
        <authorList>
            <person name="McCartney M.A."/>
            <person name="Auch B."/>
            <person name="Kono T."/>
            <person name="Mallez S."/>
            <person name="Zhang Y."/>
            <person name="Obille A."/>
            <person name="Becker A."/>
            <person name="Abrahante J.E."/>
            <person name="Garbe J."/>
            <person name="Badalamenti J.P."/>
            <person name="Herman A."/>
            <person name="Mangelson H."/>
            <person name="Liachko I."/>
            <person name="Sullivan S."/>
            <person name="Sone E.D."/>
            <person name="Koren S."/>
            <person name="Silverstein K.A.T."/>
            <person name="Beckman K.B."/>
            <person name="Gohl D.M."/>
        </authorList>
    </citation>
    <scope>NUCLEOTIDE SEQUENCE</scope>
    <source>
        <strain evidence="2">Duluth1</strain>
        <tissue evidence="2">Whole animal</tissue>
    </source>
</reference>
<keyword evidence="1" id="KW-0175">Coiled coil</keyword>
<feature type="coiled-coil region" evidence="1">
    <location>
        <begin position="39"/>
        <end position="87"/>
    </location>
</feature>
<keyword evidence="3" id="KW-1185">Reference proteome</keyword>
<dbReference type="Proteomes" id="UP000828390">
    <property type="component" value="Unassembled WGS sequence"/>
</dbReference>
<dbReference type="AlphaFoldDB" id="A0A9D4KFI6"/>
<evidence type="ECO:0000256" key="1">
    <source>
        <dbReference type="SAM" id="Coils"/>
    </source>
</evidence>
<proteinExistence type="predicted"/>
<dbReference type="EMBL" id="JAIWYP010000004">
    <property type="protein sequence ID" value="KAH3838554.1"/>
    <property type="molecule type" value="Genomic_DNA"/>
</dbReference>
<protein>
    <submittedName>
        <fullName evidence="2">Uncharacterized protein</fullName>
    </submittedName>
</protein>
<gene>
    <name evidence="2" type="ORF">DPMN_111962</name>
</gene>
<accession>A0A9D4KFI6</accession>
<evidence type="ECO:0000313" key="3">
    <source>
        <dbReference type="Proteomes" id="UP000828390"/>
    </source>
</evidence>
<reference evidence="2" key="2">
    <citation type="submission" date="2020-11" db="EMBL/GenBank/DDBJ databases">
        <authorList>
            <person name="McCartney M.A."/>
            <person name="Auch B."/>
            <person name="Kono T."/>
            <person name="Mallez S."/>
            <person name="Becker A."/>
            <person name="Gohl D.M."/>
            <person name="Silverstein K.A.T."/>
            <person name="Koren S."/>
            <person name="Bechman K.B."/>
            <person name="Herman A."/>
            <person name="Abrahante J.E."/>
            <person name="Garbe J."/>
        </authorList>
    </citation>
    <scope>NUCLEOTIDE SEQUENCE</scope>
    <source>
        <strain evidence="2">Duluth1</strain>
        <tissue evidence="2">Whole animal</tissue>
    </source>
</reference>